<feature type="domain" description="NusG-like N-terminal" evidence="4">
    <location>
        <begin position="2"/>
        <end position="99"/>
    </location>
</feature>
<comment type="caution">
    <text evidence="5">The sequence shown here is derived from an EMBL/GenBank/DDBJ whole genome shotgun (WGS) entry which is preliminary data.</text>
</comment>
<dbReference type="InterPro" id="IPR008991">
    <property type="entry name" value="Translation_prot_SH3-like_sf"/>
</dbReference>
<keyword evidence="6" id="KW-1185">Reference proteome</keyword>
<keyword evidence="1" id="KW-0889">Transcription antitermination</keyword>
<sequence length="167" mass="18989">MAAHWYALQTKARKEALITEQLEQRGVPVFYPHLVVKPVNPRSRTIRPFFPSYVFVKADLGEFGPSVFRYLPFAVGLVSFGGEPAVVDDALLQLIDQRLTEINAAGGETFFQLRPGDRVVIEHGPFAQYEAIFDARLRDSERVRVLIDLLGDRQIRVELKVNQIRPL</sequence>
<dbReference type="Proteomes" id="UP000220922">
    <property type="component" value="Unassembled WGS sequence"/>
</dbReference>
<dbReference type="Pfam" id="PF02357">
    <property type="entry name" value="NusG"/>
    <property type="match status" value="1"/>
</dbReference>
<dbReference type="GO" id="GO:0006354">
    <property type="term" value="P:DNA-templated transcription elongation"/>
    <property type="evidence" value="ECO:0007669"/>
    <property type="project" value="InterPro"/>
</dbReference>
<protein>
    <recommendedName>
        <fullName evidence="4">NusG-like N-terminal domain-containing protein</fullName>
    </recommendedName>
</protein>
<gene>
    <name evidence="5" type="ORF">A9Q02_11210</name>
</gene>
<dbReference type="PANTHER" id="PTHR30265">
    <property type="entry name" value="RHO-INTERACTING TRANSCRIPTION TERMINATION FACTOR NUSG"/>
    <property type="match status" value="1"/>
</dbReference>
<evidence type="ECO:0000256" key="3">
    <source>
        <dbReference type="ARBA" id="ARBA00023163"/>
    </source>
</evidence>
<keyword evidence="3" id="KW-0804">Transcription</keyword>
<dbReference type="InterPro" id="IPR043425">
    <property type="entry name" value="NusG-like"/>
</dbReference>
<evidence type="ECO:0000313" key="5">
    <source>
        <dbReference type="EMBL" id="PDV99994.1"/>
    </source>
</evidence>
<keyword evidence="2" id="KW-0805">Transcription regulation</keyword>
<evidence type="ECO:0000259" key="4">
    <source>
        <dbReference type="SMART" id="SM00738"/>
    </source>
</evidence>
<dbReference type="PANTHER" id="PTHR30265:SF7">
    <property type="entry name" value="TRANSCRIPTION ANTITERMINATION PROTEIN RFAH"/>
    <property type="match status" value="1"/>
</dbReference>
<dbReference type="InterPro" id="IPR036735">
    <property type="entry name" value="NGN_dom_sf"/>
</dbReference>
<dbReference type="InterPro" id="IPR006645">
    <property type="entry name" value="NGN-like_dom"/>
</dbReference>
<evidence type="ECO:0000256" key="1">
    <source>
        <dbReference type="ARBA" id="ARBA00022814"/>
    </source>
</evidence>
<name>A0A2H3LC45_9CHLR</name>
<dbReference type="SUPFAM" id="SSF50104">
    <property type="entry name" value="Translation proteins SH3-like domain"/>
    <property type="match status" value="1"/>
</dbReference>
<dbReference type="OrthoDB" id="9790639at2"/>
<dbReference type="AlphaFoldDB" id="A0A2H3LC45"/>
<reference evidence="5 6" key="1">
    <citation type="submission" date="2016-05" db="EMBL/GenBank/DDBJ databases">
        <authorList>
            <person name="Lavstsen T."/>
            <person name="Jespersen J.S."/>
        </authorList>
    </citation>
    <scope>NUCLEOTIDE SEQUENCE [LARGE SCALE GENOMIC DNA]</scope>
    <source>
        <strain evidence="5 6">B7-9</strain>
    </source>
</reference>
<dbReference type="Gene3D" id="3.30.70.940">
    <property type="entry name" value="NusG, N-terminal domain"/>
    <property type="match status" value="1"/>
</dbReference>
<dbReference type="RefSeq" id="WP_097651379.1">
    <property type="nucleotide sequence ID" value="NZ_LYXE01000062.1"/>
</dbReference>
<dbReference type="GO" id="GO:0005829">
    <property type="term" value="C:cytosol"/>
    <property type="evidence" value="ECO:0007669"/>
    <property type="project" value="TreeGrafter"/>
</dbReference>
<dbReference type="GO" id="GO:0031564">
    <property type="term" value="P:transcription antitermination"/>
    <property type="evidence" value="ECO:0007669"/>
    <property type="project" value="UniProtKB-KW"/>
</dbReference>
<dbReference type="EMBL" id="LYXE01000062">
    <property type="protein sequence ID" value="PDV99994.1"/>
    <property type="molecule type" value="Genomic_DNA"/>
</dbReference>
<dbReference type="CDD" id="cd06091">
    <property type="entry name" value="KOW_NusG"/>
    <property type="match status" value="1"/>
</dbReference>
<accession>A0A2H3LC45</accession>
<evidence type="ECO:0000256" key="2">
    <source>
        <dbReference type="ARBA" id="ARBA00023015"/>
    </source>
</evidence>
<dbReference type="SUPFAM" id="SSF82679">
    <property type="entry name" value="N-utilization substance G protein NusG, N-terminal domain"/>
    <property type="match status" value="1"/>
</dbReference>
<organism evidence="5 6">
    <name type="scientific">Candidatus Chloroploca asiatica</name>
    <dbReference type="NCBI Taxonomy" id="1506545"/>
    <lineage>
        <taxon>Bacteria</taxon>
        <taxon>Bacillati</taxon>
        <taxon>Chloroflexota</taxon>
        <taxon>Chloroflexia</taxon>
        <taxon>Chloroflexales</taxon>
        <taxon>Chloroflexineae</taxon>
        <taxon>Oscillochloridaceae</taxon>
        <taxon>Candidatus Chloroploca</taxon>
    </lineage>
</organism>
<dbReference type="SMART" id="SM00738">
    <property type="entry name" value="NGN"/>
    <property type="match status" value="1"/>
</dbReference>
<evidence type="ECO:0000313" key="6">
    <source>
        <dbReference type="Proteomes" id="UP000220922"/>
    </source>
</evidence>
<proteinExistence type="predicted"/>